<gene>
    <name evidence="1" type="ORF">LCMAC102_03960</name>
</gene>
<name>A0A481YUN9_9VIRU</name>
<protein>
    <submittedName>
        <fullName evidence="1">Uncharacterized protein</fullName>
    </submittedName>
</protein>
<organism evidence="1">
    <name type="scientific">Marseillevirus LCMAC102</name>
    <dbReference type="NCBI Taxonomy" id="2506603"/>
    <lineage>
        <taxon>Viruses</taxon>
        <taxon>Varidnaviria</taxon>
        <taxon>Bamfordvirae</taxon>
        <taxon>Nucleocytoviricota</taxon>
        <taxon>Megaviricetes</taxon>
        <taxon>Pimascovirales</taxon>
        <taxon>Pimascovirales incertae sedis</taxon>
        <taxon>Marseilleviridae</taxon>
    </lineage>
</organism>
<accession>A0A481YUN9</accession>
<proteinExistence type="predicted"/>
<evidence type="ECO:0000313" key="1">
    <source>
        <dbReference type="EMBL" id="QBK86601.1"/>
    </source>
</evidence>
<sequence length="123" mass="13969">MVEGYNVRLKTKEEMTTVTKVIKTPIKTKEGAKTGNFRYRVAGIGSDGTKMNTFVSEAVAKKHSKTYKKPIVEIAAKPKVLKKSKKPCEKFGEEATKKCEVRRKAAVKKRKRARIIKQYTFSE</sequence>
<reference evidence="1" key="1">
    <citation type="journal article" date="2019" name="MBio">
        <title>Virus Genomes from Deep Sea Sediments Expand the Ocean Megavirome and Support Independent Origins of Viral Gigantism.</title>
        <authorList>
            <person name="Backstrom D."/>
            <person name="Yutin N."/>
            <person name="Jorgensen S.L."/>
            <person name="Dharamshi J."/>
            <person name="Homa F."/>
            <person name="Zaremba-Niedwiedzka K."/>
            <person name="Spang A."/>
            <person name="Wolf Y.I."/>
            <person name="Koonin E.V."/>
            <person name="Ettema T.J."/>
        </authorList>
    </citation>
    <scope>NUCLEOTIDE SEQUENCE</scope>
</reference>
<dbReference type="EMBL" id="MK500334">
    <property type="protein sequence ID" value="QBK86601.1"/>
    <property type="molecule type" value="Genomic_DNA"/>
</dbReference>